<feature type="transmembrane region" description="Helical" evidence="10">
    <location>
        <begin position="158"/>
        <end position="174"/>
    </location>
</feature>
<feature type="transmembrane region" description="Helical" evidence="10">
    <location>
        <begin position="40"/>
        <end position="57"/>
    </location>
</feature>
<dbReference type="Pfam" id="PF04973">
    <property type="entry name" value="NMN_transporter"/>
    <property type="match status" value="1"/>
</dbReference>
<comment type="subcellular location">
    <subcellularLocation>
        <location evidence="2">Cell membrane</location>
        <topology evidence="2">Multi-pass membrane protein</topology>
    </subcellularLocation>
</comment>
<feature type="transmembrane region" description="Helical" evidence="10">
    <location>
        <begin position="63"/>
        <end position="80"/>
    </location>
</feature>
<dbReference type="PANTHER" id="PTHR36122">
    <property type="entry name" value="NICOTINAMIDE RIBOSIDE TRANSPORTER PNUC"/>
    <property type="match status" value="1"/>
</dbReference>
<evidence type="ECO:0000256" key="9">
    <source>
        <dbReference type="ARBA" id="ARBA00023136"/>
    </source>
</evidence>
<dbReference type="NCBIfam" id="TIGR01528">
    <property type="entry name" value="NMN_trans_PnuC"/>
    <property type="match status" value="1"/>
</dbReference>
<evidence type="ECO:0000256" key="10">
    <source>
        <dbReference type="SAM" id="Phobius"/>
    </source>
</evidence>
<keyword evidence="5" id="KW-0813">Transport</keyword>
<evidence type="ECO:0000256" key="5">
    <source>
        <dbReference type="ARBA" id="ARBA00022448"/>
    </source>
</evidence>
<evidence type="ECO:0000256" key="6">
    <source>
        <dbReference type="ARBA" id="ARBA00022475"/>
    </source>
</evidence>
<dbReference type="Proteomes" id="UP001258315">
    <property type="component" value="Unassembled WGS sequence"/>
</dbReference>
<dbReference type="PANTHER" id="PTHR36122:SF2">
    <property type="entry name" value="NICOTINAMIDE RIBOSIDE TRANSPORTER PNUC"/>
    <property type="match status" value="1"/>
</dbReference>
<feature type="transmembrane region" description="Helical" evidence="10">
    <location>
        <begin position="131"/>
        <end position="151"/>
    </location>
</feature>
<feature type="transmembrane region" description="Helical" evidence="10">
    <location>
        <begin position="100"/>
        <end position="119"/>
    </location>
</feature>
<evidence type="ECO:0000313" key="11">
    <source>
        <dbReference type="EMBL" id="MDT3403890.1"/>
    </source>
</evidence>
<sequence>MHLLEVFINWLYNQSGLELTGVVTGLLCVYLAAVNNIWNWPFAIVSTGIYIYIFAQTALYADMIQNAYLFVINIYGWYYWSRRPVNAAKVPVVRITRKQVVMLVLLAAFVSPVLGFTLVSLTKVLNYNPPAFPYLDSFCTVVSLTAQIYMARKVVENWLIWVFVDIIYVTIYLSKGLQPTAFMFAIYAVLAAKGYFDWRKYYQNQQLSA</sequence>
<dbReference type="InterPro" id="IPR006419">
    <property type="entry name" value="NMN_transpt_PnuC"/>
</dbReference>
<name>A0ABU3GVU0_9SPHI</name>
<feature type="transmembrane region" description="Helical" evidence="10">
    <location>
        <begin position="180"/>
        <end position="196"/>
    </location>
</feature>
<evidence type="ECO:0000256" key="7">
    <source>
        <dbReference type="ARBA" id="ARBA00022692"/>
    </source>
</evidence>
<keyword evidence="12" id="KW-1185">Reference proteome</keyword>
<evidence type="ECO:0000256" key="8">
    <source>
        <dbReference type="ARBA" id="ARBA00022989"/>
    </source>
</evidence>
<accession>A0ABU3GVU0</accession>
<comment type="similarity">
    <text evidence="3">Belongs to the nicotinamide ribonucleoside (NR) uptake permease (TC 4.B.1) family.</text>
</comment>
<keyword evidence="8 10" id="KW-1133">Transmembrane helix</keyword>
<evidence type="ECO:0000256" key="2">
    <source>
        <dbReference type="ARBA" id="ARBA00004651"/>
    </source>
</evidence>
<comment type="caution">
    <text evidence="11">The sequence shown here is derived from an EMBL/GenBank/DDBJ whole genome shotgun (WGS) entry which is preliminary data.</text>
</comment>
<dbReference type="RefSeq" id="WP_311951239.1">
    <property type="nucleotide sequence ID" value="NZ_JAVLVU010000001.1"/>
</dbReference>
<keyword evidence="7 10" id="KW-0812">Transmembrane</keyword>
<evidence type="ECO:0000256" key="4">
    <source>
        <dbReference type="ARBA" id="ARBA00017522"/>
    </source>
</evidence>
<reference evidence="12" key="1">
    <citation type="submission" date="2023-07" db="EMBL/GenBank/DDBJ databases">
        <title>Functional and genomic diversity of the sorghum phyllosphere microbiome.</title>
        <authorList>
            <person name="Shade A."/>
        </authorList>
    </citation>
    <scope>NUCLEOTIDE SEQUENCE [LARGE SCALE GENOMIC DNA]</scope>
    <source>
        <strain evidence="12">SORGH_AS_0422</strain>
    </source>
</reference>
<keyword evidence="6" id="KW-1003">Cell membrane</keyword>
<gene>
    <name evidence="11" type="ORF">QE417_002962</name>
</gene>
<evidence type="ECO:0000256" key="3">
    <source>
        <dbReference type="ARBA" id="ARBA00006669"/>
    </source>
</evidence>
<feature type="transmembrane region" description="Helical" evidence="10">
    <location>
        <begin position="12"/>
        <end position="33"/>
    </location>
</feature>
<organism evidence="11 12">
    <name type="scientific">Mucilaginibacter terrae</name>
    <dbReference type="NCBI Taxonomy" id="1955052"/>
    <lineage>
        <taxon>Bacteria</taxon>
        <taxon>Pseudomonadati</taxon>
        <taxon>Bacteroidota</taxon>
        <taxon>Sphingobacteriia</taxon>
        <taxon>Sphingobacteriales</taxon>
        <taxon>Sphingobacteriaceae</taxon>
        <taxon>Mucilaginibacter</taxon>
    </lineage>
</organism>
<proteinExistence type="inferred from homology"/>
<comment type="function">
    <text evidence="1">Required for nicotinamide riboside transport across the inner membrane.</text>
</comment>
<keyword evidence="9 10" id="KW-0472">Membrane</keyword>
<protein>
    <recommendedName>
        <fullName evidence="4">Nicotinamide riboside transporter PnuC</fullName>
    </recommendedName>
</protein>
<evidence type="ECO:0000256" key="1">
    <source>
        <dbReference type="ARBA" id="ARBA00002672"/>
    </source>
</evidence>
<dbReference type="EMBL" id="JAVLVU010000001">
    <property type="protein sequence ID" value="MDT3403890.1"/>
    <property type="molecule type" value="Genomic_DNA"/>
</dbReference>
<evidence type="ECO:0000313" key="12">
    <source>
        <dbReference type="Proteomes" id="UP001258315"/>
    </source>
</evidence>